<organism evidence="1 2">
    <name type="scientific">Elysia marginata</name>
    <dbReference type="NCBI Taxonomy" id="1093978"/>
    <lineage>
        <taxon>Eukaryota</taxon>
        <taxon>Metazoa</taxon>
        <taxon>Spiralia</taxon>
        <taxon>Lophotrochozoa</taxon>
        <taxon>Mollusca</taxon>
        <taxon>Gastropoda</taxon>
        <taxon>Heterobranchia</taxon>
        <taxon>Euthyneura</taxon>
        <taxon>Panpulmonata</taxon>
        <taxon>Sacoglossa</taxon>
        <taxon>Placobranchoidea</taxon>
        <taxon>Plakobranchidae</taxon>
        <taxon>Elysia</taxon>
    </lineage>
</organism>
<reference evidence="1 2" key="1">
    <citation type="journal article" date="2021" name="Elife">
        <title>Chloroplast acquisition without the gene transfer in kleptoplastic sea slugs, Plakobranchus ocellatus.</title>
        <authorList>
            <person name="Maeda T."/>
            <person name="Takahashi S."/>
            <person name="Yoshida T."/>
            <person name="Shimamura S."/>
            <person name="Takaki Y."/>
            <person name="Nagai Y."/>
            <person name="Toyoda A."/>
            <person name="Suzuki Y."/>
            <person name="Arimoto A."/>
            <person name="Ishii H."/>
            <person name="Satoh N."/>
            <person name="Nishiyama T."/>
            <person name="Hasebe M."/>
            <person name="Maruyama T."/>
            <person name="Minagawa J."/>
            <person name="Obokata J."/>
            <person name="Shigenobu S."/>
        </authorList>
    </citation>
    <scope>NUCLEOTIDE SEQUENCE [LARGE SCALE GENOMIC DNA]</scope>
</reference>
<evidence type="ECO:0000313" key="2">
    <source>
        <dbReference type="Proteomes" id="UP000762676"/>
    </source>
</evidence>
<evidence type="ECO:0000313" key="1">
    <source>
        <dbReference type="EMBL" id="GFS16644.1"/>
    </source>
</evidence>
<gene>
    <name evidence="1" type="ORF">ElyMa_006801900</name>
</gene>
<comment type="caution">
    <text evidence="1">The sequence shown here is derived from an EMBL/GenBank/DDBJ whole genome shotgun (WGS) entry which is preliminary data.</text>
</comment>
<dbReference type="EMBL" id="BMAT01013619">
    <property type="protein sequence ID" value="GFS16644.1"/>
    <property type="molecule type" value="Genomic_DNA"/>
</dbReference>
<accession>A0AAV4J3V3</accession>
<name>A0AAV4J3V3_9GAST</name>
<keyword evidence="2" id="KW-1185">Reference proteome</keyword>
<dbReference type="AlphaFoldDB" id="A0AAV4J3V3"/>
<protein>
    <submittedName>
        <fullName evidence="1">Uncharacterized protein</fullName>
    </submittedName>
</protein>
<sequence length="200" mass="21416">MFSGPVKVFSVSFYVRRKDRNGLGIFGLVGAITLPGSSDVTLTGPVIAPDGNSFTLSCNCRDFMRAVFQMNPNFADNITVEFYAAGNQVQSTSFNPGGLGCDAHMIFGIGGPQDQAINSDFTCKVSVEVNLPNKPPEPAESVSDKVFLGFKVEFDPLRPAGGGAVHQILDGLKIPKVDVSTRLHNKKNNITIICQHVTPA</sequence>
<proteinExistence type="predicted"/>
<dbReference type="Proteomes" id="UP000762676">
    <property type="component" value="Unassembled WGS sequence"/>
</dbReference>